<dbReference type="GO" id="GO:0004674">
    <property type="term" value="F:protein serine/threonine kinase activity"/>
    <property type="evidence" value="ECO:0007669"/>
    <property type="project" value="TreeGrafter"/>
</dbReference>
<sequence>MDIQNPVCESSSVASNLSWNTFLSRTSVSSLTRAAFSDNNRDTIQSFDDVLRVLKTLDLPSFRYKEIEREEVVGEGETYLVERCVVKNNVLAIKHLKINAAPNDSILKRRLQAAVLELCVMRHPPLRKHPNIPAVFGYGWNQSGTQPLPYLLVQYSHYGTLRQYLHHVGSEILLAAKEILIGDVASGLSALHVCKIIHGDVKMDNVLVFHSWDRPAKALAKLSDFGHSIIITGAEGKQRTESARYGGTYLYAASLWPNRLEDSSNATFVLAITPPKSTTKRIAQLINLICTNAMFGHSACSPGKCFSMAKNTSLP</sequence>
<dbReference type="Gene3D" id="1.10.510.10">
    <property type="entry name" value="Transferase(Phosphotransferase) domain 1"/>
    <property type="match status" value="1"/>
</dbReference>
<dbReference type="PROSITE" id="PS00108">
    <property type="entry name" value="PROTEIN_KINASE_ST"/>
    <property type="match status" value="1"/>
</dbReference>
<evidence type="ECO:0000313" key="3">
    <source>
        <dbReference type="Proteomes" id="UP000777438"/>
    </source>
</evidence>
<dbReference type="InterPro" id="IPR051681">
    <property type="entry name" value="Ser/Thr_Kinases-Pseudokinases"/>
</dbReference>
<dbReference type="PANTHER" id="PTHR44329:SF289">
    <property type="entry name" value="SERINE_THREONINE-PROTEIN KINASE VIK"/>
    <property type="match status" value="1"/>
</dbReference>
<feature type="domain" description="Protein kinase" evidence="1">
    <location>
        <begin position="67"/>
        <end position="315"/>
    </location>
</feature>
<evidence type="ECO:0000313" key="2">
    <source>
        <dbReference type="EMBL" id="KAH6898222.1"/>
    </source>
</evidence>
<reference evidence="2 3" key="1">
    <citation type="journal article" date="2021" name="Nat. Commun.">
        <title>Genetic determinants of endophytism in the Arabidopsis root mycobiome.</title>
        <authorList>
            <person name="Mesny F."/>
            <person name="Miyauchi S."/>
            <person name="Thiergart T."/>
            <person name="Pickel B."/>
            <person name="Atanasova L."/>
            <person name="Karlsson M."/>
            <person name="Huettel B."/>
            <person name="Barry K.W."/>
            <person name="Haridas S."/>
            <person name="Chen C."/>
            <person name="Bauer D."/>
            <person name="Andreopoulos W."/>
            <person name="Pangilinan J."/>
            <person name="LaButti K."/>
            <person name="Riley R."/>
            <person name="Lipzen A."/>
            <person name="Clum A."/>
            <person name="Drula E."/>
            <person name="Henrissat B."/>
            <person name="Kohler A."/>
            <person name="Grigoriev I.V."/>
            <person name="Martin F.M."/>
            <person name="Hacquard S."/>
        </authorList>
    </citation>
    <scope>NUCLEOTIDE SEQUENCE [LARGE SCALE GENOMIC DNA]</scope>
    <source>
        <strain evidence="2 3">MPI-CAGE-CH-0241</strain>
    </source>
</reference>
<gene>
    <name evidence="2" type="ORF">B0T10DRAFT_102053</name>
</gene>
<dbReference type="AlphaFoldDB" id="A0A9P8WHR6"/>
<dbReference type="InterPro" id="IPR008271">
    <property type="entry name" value="Ser/Thr_kinase_AS"/>
</dbReference>
<dbReference type="PROSITE" id="PS50011">
    <property type="entry name" value="PROTEIN_KINASE_DOM"/>
    <property type="match status" value="1"/>
</dbReference>
<dbReference type="SMART" id="SM00220">
    <property type="entry name" value="S_TKc"/>
    <property type="match status" value="1"/>
</dbReference>
<evidence type="ECO:0000259" key="1">
    <source>
        <dbReference type="PROSITE" id="PS50011"/>
    </source>
</evidence>
<comment type="caution">
    <text evidence="2">The sequence shown here is derived from an EMBL/GenBank/DDBJ whole genome shotgun (WGS) entry which is preliminary data.</text>
</comment>
<keyword evidence="3" id="KW-1185">Reference proteome</keyword>
<proteinExistence type="predicted"/>
<dbReference type="GO" id="GO:0005524">
    <property type="term" value="F:ATP binding"/>
    <property type="evidence" value="ECO:0007669"/>
    <property type="project" value="InterPro"/>
</dbReference>
<name>A0A9P8WHR6_9HYPO</name>
<dbReference type="OrthoDB" id="4062651at2759"/>
<dbReference type="EMBL" id="JAGPYM010000002">
    <property type="protein sequence ID" value="KAH6898222.1"/>
    <property type="molecule type" value="Genomic_DNA"/>
</dbReference>
<dbReference type="InterPro" id="IPR000719">
    <property type="entry name" value="Prot_kinase_dom"/>
</dbReference>
<dbReference type="PANTHER" id="PTHR44329">
    <property type="entry name" value="SERINE/THREONINE-PROTEIN KINASE TNNI3K-RELATED"/>
    <property type="match status" value="1"/>
</dbReference>
<dbReference type="Pfam" id="PF00069">
    <property type="entry name" value="Pkinase"/>
    <property type="match status" value="1"/>
</dbReference>
<dbReference type="SUPFAM" id="SSF56112">
    <property type="entry name" value="Protein kinase-like (PK-like)"/>
    <property type="match status" value="1"/>
</dbReference>
<organism evidence="2 3">
    <name type="scientific">Thelonectria olida</name>
    <dbReference type="NCBI Taxonomy" id="1576542"/>
    <lineage>
        <taxon>Eukaryota</taxon>
        <taxon>Fungi</taxon>
        <taxon>Dikarya</taxon>
        <taxon>Ascomycota</taxon>
        <taxon>Pezizomycotina</taxon>
        <taxon>Sordariomycetes</taxon>
        <taxon>Hypocreomycetidae</taxon>
        <taxon>Hypocreales</taxon>
        <taxon>Nectriaceae</taxon>
        <taxon>Thelonectria</taxon>
    </lineage>
</organism>
<protein>
    <submittedName>
        <fullName evidence="2">Kinase-like domain-containing protein</fullName>
    </submittedName>
</protein>
<dbReference type="InterPro" id="IPR011009">
    <property type="entry name" value="Kinase-like_dom_sf"/>
</dbReference>
<accession>A0A9P8WHR6</accession>
<dbReference type="Proteomes" id="UP000777438">
    <property type="component" value="Unassembled WGS sequence"/>
</dbReference>
<keyword evidence="2" id="KW-0808">Transferase</keyword>
<keyword evidence="2" id="KW-0418">Kinase</keyword>